<dbReference type="RefSeq" id="WP_246406202.1">
    <property type="nucleotide sequence ID" value="NZ_JACCFS010000001.1"/>
</dbReference>
<accession>A0A7Z0EP08</accession>
<dbReference type="EMBL" id="JACCFS010000001">
    <property type="protein sequence ID" value="NYJ34798.1"/>
    <property type="molecule type" value="Genomic_DNA"/>
</dbReference>
<evidence type="ECO:0000313" key="2">
    <source>
        <dbReference type="EMBL" id="NYJ34798.1"/>
    </source>
</evidence>
<dbReference type="AlphaFoldDB" id="A0A7Z0EP08"/>
<proteinExistence type="predicted"/>
<feature type="compositionally biased region" description="Basic and acidic residues" evidence="1">
    <location>
        <begin position="16"/>
        <end position="29"/>
    </location>
</feature>
<protein>
    <submittedName>
        <fullName evidence="2">Uncharacterized protein</fullName>
    </submittedName>
</protein>
<evidence type="ECO:0000256" key="1">
    <source>
        <dbReference type="SAM" id="MobiDB-lite"/>
    </source>
</evidence>
<keyword evidence="3" id="KW-1185">Reference proteome</keyword>
<organism evidence="2 3">
    <name type="scientific">Nocardiopsis aegyptia</name>
    <dbReference type="NCBI Taxonomy" id="220378"/>
    <lineage>
        <taxon>Bacteria</taxon>
        <taxon>Bacillati</taxon>
        <taxon>Actinomycetota</taxon>
        <taxon>Actinomycetes</taxon>
        <taxon>Streptosporangiales</taxon>
        <taxon>Nocardiopsidaceae</taxon>
        <taxon>Nocardiopsis</taxon>
    </lineage>
</organism>
<feature type="region of interest" description="Disordered" evidence="1">
    <location>
        <begin position="16"/>
        <end position="43"/>
    </location>
</feature>
<reference evidence="2 3" key="1">
    <citation type="submission" date="2020-07" db="EMBL/GenBank/DDBJ databases">
        <title>Sequencing the genomes of 1000 actinobacteria strains.</title>
        <authorList>
            <person name="Klenk H.-P."/>
        </authorList>
    </citation>
    <scope>NUCLEOTIDE SEQUENCE [LARGE SCALE GENOMIC DNA]</scope>
    <source>
        <strain evidence="2 3">DSM 44442</strain>
    </source>
</reference>
<sequence>MTDDPSHHGVTLDELAELLRPRSTPDRSPSDGGRLPQRGAAEYPTSDALYDALSEMLRVRPRNAGEAHRVIREADRLLTALDAHIKNGGPLPSPWRHGRGVR</sequence>
<name>A0A7Z0EP08_9ACTN</name>
<dbReference type="Proteomes" id="UP000572051">
    <property type="component" value="Unassembled WGS sequence"/>
</dbReference>
<evidence type="ECO:0000313" key="3">
    <source>
        <dbReference type="Proteomes" id="UP000572051"/>
    </source>
</evidence>
<comment type="caution">
    <text evidence="2">The sequence shown here is derived from an EMBL/GenBank/DDBJ whole genome shotgun (WGS) entry which is preliminary data.</text>
</comment>
<gene>
    <name evidence="2" type="ORF">HNR10_002679</name>
</gene>